<gene>
    <name evidence="2" type="ORF">B0H66DRAFT_605210</name>
</gene>
<keyword evidence="3" id="KW-1185">Reference proteome</keyword>
<comment type="caution">
    <text evidence="2">The sequence shown here is derived from an EMBL/GenBank/DDBJ whole genome shotgun (WGS) entry which is preliminary data.</text>
</comment>
<protein>
    <submittedName>
        <fullName evidence="2">Uncharacterized protein</fullName>
    </submittedName>
</protein>
<evidence type="ECO:0000313" key="3">
    <source>
        <dbReference type="Proteomes" id="UP001283341"/>
    </source>
</evidence>
<keyword evidence="1" id="KW-1133">Transmembrane helix</keyword>
<organism evidence="2 3">
    <name type="scientific">Apodospora peruviana</name>
    <dbReference type="NCBI Taxonomy" id="516989"/>
    <lineage>
        <taxon>Eukaryota</taxon>
        <taxon>Fungi</taxon>
        <taxon>Dikarya</taxon>
        <taxon>Ascomycota</taxon>
        <taxon>Pezizomycotina</taxon>
        <taxon>Sordariomycetes</taxon>
        <taxon>Sordariomycetidae</taxon>
        <taxon>Sordariales</taxon>
        <taxon>Lasiosphaeriaceae</taxon>
        <taxon>Apodospora</taxon>
    </lineage>
</organism>
<name>A0AAE0I1R5_9PEZI</name>
<feature type="transmembrane region" description="Helical" evidence="1">
    <location>
        <begin position="41"/>
        <end position="68"/>
    </location>
</feature>
<proteinExistence type="predicted"/>
<dbReference type="EMBL" id="JAUEDM010000005">
    <property type="protein sequence ID" value="KAK3316942.1"/>
    <property type="molecule type" value="Genomic_DNA"/>
</dbReference>
<evidence type="ECO:0000256" key="1">
    <source>
        <dbReference type="SAM" id="Phobius"/>
    </source>
</evidence>
<reference evidence="2" key="1">
    <citation type="journal article" date="2023" name="Mol. Phylogenet. Evol.">
        <title>Genome-scale phylogeny and comparative genomics of the fungal order Sordariales.</title>
        <authorList>
            <person name="Hensen N."/>
            <person name="Bonometti L."/>
            <person name="Westerberg I."/>
            <person name="Brannstrom I.O."/>
            <person name="Guillou S."/>
            <person name="Cros-Aarteil S."/>
            <person name="Calhoun S."/>
            <person name="Haridas S."/>
            <person name="Kuo A."/>
            <person name="Mondo S."/>
            <person name="Pangilinan J."/>
            <person name="Riley R."/>
            <person name="LaButti K."/>
            <person name="Andreopoulos B."/>
            <person name="Lipzen A."/>
            <person name="Chen C."/>
            <person name="Yan M."/>
            <person name="Daum C."/>
            <person name="Ng V."/>
            <person name="Clum A."/>
            <person name="Steindorff A."/>
            <person name="Ohm R.A."/>
            <person name="Martin F."/>
            <person name="Silar P."/>
            <person name="Natvig D.O."/>
            <person name="Lalanne C."/>
            <person name="Gautier V."/>
            <person name="Ament-Velasquez S.L."/>
            <person name="Kruys A."/>
            <person name="Hutchinson M.I."/>
            <person name="Powell A.J."/>
            <person name="Barry K."/>
            <person name="Miller A.N."/>
            <person name="Grigoriev I.V."/>
            <person name="Debuchy R."/>
            <person name="Gladieux P."/>
            <person name="Hiltunen Thoren M."/>
            <person name="Johannesson H."/>
        </authorList>
    </citation>
    <scope>NUCLEOTIDE SEQUENCE</scope>
    <source>
        <strain evidence="2">CBS 118394</strain>
    </source>
</reference>
<sequence length="75" mass="8042">MPGPKQSQIGMSRGQRAPKGIFKSTYDTLTSAENASVVRSIALFGVSVALISSSWAEALVGYGLALFLRIYFQSN</sequence>
<dbReference type="Proteomes" id="UP001283341">
    <property type="component" value="Unassembled WGS sequence"/>
</dbReference>
<keyword evidence="1" id="KW-0472">Membrane</keyword>
<evidence type="ECO:0000313" key="2">
    <source>
        <dbReference type="EMBL" id="KAK3316942.1"/>
    </source>
</evidence>
<keyword evidence="1" id="KW-0812">Transmembrane</keyword>
<accession>A0AAE0I1R5</accession>
<dbReference type="AlphaFoldDB" id="A0AAE0I1R5"/>
<reference evidence="2" key="2">
    <citation type="submission" date="2023-06" db="EMBL/GenBank/DDBJ databases">
        <authorList>
            <consortium name="Lawrence Berkeley National Laboratory"/>
            <person name="Haridas S."/>
            <person name="Hensen N."/>
            <person name="Bonometti L."/>
            <person name="Westerberg I."/>
            <person name="Brannstrom I.O."/>
            <person name="Guillou S."/>
            <person name="Cros-Aarteil S."/>
            <person name="Calhoun S."/>
            <person name="Kuo A."/>
            <person name="Mondo S."/>
            <person name="Pangilinan J."/>
            <person name="Riley R."/>
            <person name="Labutti K."/>
            <person name="Andreopoulos B."/>
            <person name="Lipzen A."/>
            <person name="Chen C."/>
            <person name="Yanf M."/>
            <person name="Daum C."/>
            <person name="Ng V."/>
            <person name="Clum A."/>
            <person name="Steindorff A."/>
            <person name="Ohm R."/>
            <person name="Martin F."/>
            <person name="Silar P."/>
            <person name="Natvig D."/>
            <person name="Lalanne C."/>
            <person name="Gautier V."/>
            <person name="Ament-Velasquez S.L."/>
            <person name="Kruys A."/>
            <person name="Hutchinson M.I."/>
            <person name="Powell A.J."/>
            <person name="Barry K."/>
            <person name="Miller A.N."/>
            <person name="Grigoriev I.V."/>
            <person name="Debuchy R."/>
            <person name="Gladieux P."/>
            <person name="Thoren M.H."/>
            <person name="Johannesson H."/>
        </authorList>
    </citation>
    <scope>NUCLEOTIDE SEQUENCE</scope>
    <source>
        <strain evidence="2">CBS 118394</strain>
    </source>
</reference>